<evidence type="ECO:0000313" key="2">
    <source>
        <dbReference type="Proteomes" id="UP001162992"/>
    </source>
</evidence>
<gene>
    <name evidence="1" type="ORF">O6H91_17G056300</name>
</gene>
<proteinExistence type="predicted"/>
<keyword evidence="2" id="KW-1185">Reference proteome</keyword>
<dbReference type="Proteomes" id="UP001162992">
    <property type="component" value="Chromosome 17"/>
</dbReference>
<organism evidence="1 2">
    <name type="scientific">Diphasiastrum complanatum</name>
    <name type="common">Issler's clubmoss</name>
    <name type="synonym">Lycopodium complanatum</name>
    <dbReference type="NCBI Taxonomy" id="34168"/>
    <lineage>
        <taxon>Eukaryota</taxon>
        <taxon>Viridiplantae</taxon>
        <taxon>Streptophyta</taxon>
        <taxon>Embryophyta</taxon>
        <taxon>Tracheophyta</taxon>
        <taxon>Lycopodiopsida</taxon>
        <taxon>Lycopodiales</taxon>
        <taxon>Lycopodiaceae</taxon>
        <taxon>Lycopodioideae</taxon>
        <taxon>Diphasiastrum</taxon>
    </lineage>
</organism>
<name>A0ACC2B712_DIPCM</name>
<dbReference type="EMBL" id="CM055108">
    <property type="protein sequence ID" value="KAJ7525552.1"/>
    <property type="molecule type" value="Genomic_DNA"/>
</dbReference>
<comment type="caution">
    <text evidence="1">The sequence shown here is derived from an EMBL/GenBank/DDBJ whole genome shotgun (WGS) entry which is preliminary data.</text>
</comment>
<protein>
    <submittedName>
        <fullName evidence="1">Uncharacterized protein</fullName>
    </submittedName>
</protein>
<accession>A0ACC2B712</accession>
<sequence>MSSSRAVISASPVDRGVFAYTACYCEENVYHLCKSLVHLNLAAPDASDLFVAFISNSVKQVPIWRQRSSAQENGLCMWDYHVVCIQKSLETDAGAFVWDLDTTLPFPVSFIQYIEEALQSSMVMNPRYQRLFRIISAPVFLKSFASDRRHMKDRKGRWLAIPPGYDCIEAEDGTTHNLDVYLRMPGHGEPLRNELLTQLQEKFGLVVSETDFKVLFTSRVFGQ</sequence>
<evidence type="ECO:0000313" key="1">
    <source>
        <dbReference type="EMBL" id="KAJ7525552.1"/>
    </source>
</evidence>
<reference evidence="2" key="1">
    <citation type="journal article" date="2024" name="Proc. Natl. Acad. Sci. U.S.A.">
        <title>Extraordinary preservation of gene collinearity over three hundred million years revealed in homosporous lycophytes.</title>
        <authorList>
            <person name="Li C."/>
            <person name="Wickell D."/>
            <person name="Kuo L.Y."/>
            <person name="Chen X."/>
            <person name="Nie B."/>
            <person name="Liao X."/>
            <person name="Peng D."/>
            <person name="Ji J."/>
            <person name="Jenkins J."/>
            <person name="Williams M."/>
            <person name="Shu S."/>
            <person name="Plott C."/>
            <person name="Barry K."/>
            <person name="Rajasekar S."/>
            <person name="Grimwood J."/>
            <person name="Han X."/>
            <person name="Sun S."/>
            <person name="Hou Z."/>
            <person name="He W."/>
            <person name="Dai G."/>
            <person name="Sun C."/>
            <person name="Schmutz J."/>
            <person name="Leebens-Mack J.H."/>
            <person name="Li F.W."/>
            <person name="Wang L."/>
        </authorList>
    </citation>
    <scope>NUCLEOTIDE SEQUENCE [LARGE SCALE GENOMIC DNA]</scope>
    <source>
        <strain evidence="2">cv. PW_Plant_1</strain>
    </source>
</reference>